<feature type="compositionally biased region" description="Low complexity" evidence="1">
    <location>
        <begin position="563"/>
        <end position="578"/>
    </location>
</feature>
<organism evidence="2 3">
    <name type="scientific">Ephemerocybe angulata</name>
    <dbReference type="NCBI Taxonomy" id="980116"/>
    <lineage>
        <taxon>Eukaryota</taxon>
        <taxon>Fungi</taxon>
        <taxon>Dikarya</taxon>
        <taxon>Basidiomycota</taxon>
        <taxon>Agaricomycotina</taxon>
        <taxon>Agaricomycetes</taxon>
        <taxon>Agaricomycetidae</taxon>
        <taxon>Agaricales</taxon>
        <taxon>Agaricineae</taxon>
        <taxon>Psathyrellaceae</taxon>
        <taxon>Ephemerocybe</taxon>
    </lineage>
</organism>
<accession>A0A8H6HN01</accession>
<protein>
    <submittedName>
        <fullName evidence="2">Uncharacterized protein</fullName>
    </submittedName>
</protein>
<dbReference type="AlphaFoldDB" id="A0A8H6HN01"/>
<dbReference type="EMBL" id="JACGCI010000059">
    <property type="protein sequence ID" value="KAF6750024.1"/>
    <property type="molecule type" value="Genomic_DNA"/>
</dbReference>
<evidence type="ECO:0000313" key="2">
    <source>
        <dbReference type="EMBL" id="KAF6750024.1"/>
    </source>
</evidence>
<dbReference type="OrthoDB" id="3268838at2759"/>
<feature type="region of interest" description="Disordered" evidence="1">
    <location>
        <begin position="548"/>
        <end position="585"/>
    </location>
</feature>
<reference evidence="2 3" key="1">
    <citation type="submission" date="2020-07" db="EMBL/GenBank/DDBJ databases">
        <title>Comparative genomics of pyrophilous fungi reveals a link between fire events and developmental genes.</title>
        <authorList>
            <consortium name="DOE Joint Genome Institute"/>
            <person name="Steindorff A.S."/>
            <person name="Carver A."/>
            <person name="Calhoun S."/>
            <person name="Stillman K."/>
            <person name="Liu H."/>
            <person name="Lipzen A."/>
            <person name="Pangilinan J."/>
            <person name="Labutti K."/>
            <person name="Bruns T.D."/>
            <person name="Grigoriev I.V."/>
        </authorList>
    </citation>
    <scope>NUCLEOTIDE SEQUENCE [LARGE SCALE GENOMIC DNA]</scope>
    <source>
        <strain evidence="2 3">CBS 144469</strain>
    </source>
</reference>
<gene>
    <name evidence="2" type="ORF">DFP72DRAFT_1072635</name>
</gene>
<name>A0A8H6HN01_9AGAR</name>
<keyword evidence="3" id="KW-1185">Reference proteome</keyword>
<dbReference type="Proteomes" id="UP000521943">
    <property type="component" value="Unassembled WGS sequence"/>
</dbReference>
<evidence type="ECO:0000256" key="1">
    <source>
        <dbReference type="SAM" id="MobiDB-lite"/>
    </source>
</evidence>
<proteinExistence type="predicted"/>
<comment type="caution">
    <text evidence="2">The sequence shown here is derived from an EMBL/GenBank/DDBJ whole genome shotgun (WGS) entry which is preliminary data.</text>
</comment>
<sequence>MSMNAQLSLNYNVGATRRDVVLSHSVSHILWPPPPLHLFYCWKRPMPEYREVTAHYVHVQMCLEKLKETNSTTVLNIWADPSLKAHEADLSPTKCVIRLTRSMDVTRGSKSSKVSLFPQILPQDKPISSLVFRDVSMTPRAVRLDFSVMHLQLAFLTHTSVQFFSQSLWDEVKATTQKKHKFRVGMAFEFDTHILAFVSLDNLFQPFWSLSATGLPEGHVDAYKDLVGFLKCLVRWMDNRRRKKRLGLASEIIRKGEKGANVFGGVGKYTVLELFFMGGLSPFLTERDVFEDPSRTARLILALWCYQHHSIVNIAGLIRPCMVDLVIAPYKKQREGFYQKWIHVYNTDKVKVPMRMYNQLVDIEAVLSGDESKVLYDPYEPTFMNDVWKVLRDSDDIHLATVQTLQALETPSTVNIAQLDSLIAPDPHRQWKIRTVYAHKSPVSSISTFWSIVPAFPKRFSRPGYGESRSYEDFYLASSLDREHELYRHIIWHTRKVGIGPLEYRGHAFSVLTKNRKRLVSAVETERKSVLAAYAARNVNKKRKCNPLSLRQAPSTPTRARTPGLSFSSSPVRSSSPLPLTPIKPRPYWTHNKELTKMSEIDPSLLDGKRPKREAKPLAAYVRTKRTYKRRIIA</sequence>
<evidence type="ECO:0000313" key="3">
    <source>
        <dbReference type="Proteomes" id="UP000521943"/>
    </source>
</evidence>